<dbReference type="PANTHER" id="PTHR46889">
    <property type="entry name" value="TRANSPOSASE INSF FOR INSERTION SEQUENCE IS3B-RELATED"/>
    <property type="match status" value="1"/>
</dbReference>
<dbReference type="AlphaFoldDB" id="A0A1G2ET28"/>
<dbReference type="Gene3D" id="3.30.420.10">
    <property type="entry name" value="Ribonuclease H-like superfamily/Ribonuclease H"/>
    <property type="match status" value="1"/>
</dbReference>
<comment type="caution">
    <text evidence="2">The sequence shown here is derived from an EMBL/GenBank/DDBJ whole genome shotgun (WGS) entry which is preliminary data.</text>
</comment>
<name>A0A1G2ET28_9BACT</name>
<organism evidence="2 3">
    <name type="scientific">Candidatus Nealsonbacteria bacterium RIFOXYC1_FULL_40_7</name>
    <dbReference type="NCBI Taxonomy" id="1801678"/>
    <lineage>
        <taxon>Bacteria</taxon>
        <taxon>Candidatus Nealsoniibacteriota</taxon>
    </lineage>
</organism>
<dbReference type="InterPro" id="IPR050900">
    <property type="entry name" value="Transposase_IS3/IS150/IS904"/>
</dbReference>
<dbReference type="SUPFAM" id="SSF53098">
    <property type="entry name" value="Ribonuclease H-like"/>
    <property type="match status" value="1"/>
</dbReference>
<dbReference type="EMBL" id="MHMN01000006">
    <property type="protein sequence ID" value="OGZ28979.1"/>
    <property type="molecule type" value="Genomic_DNA"/>
</dbReference>
<evidence type="ECO:0000259" key="1">
    <source>
        <dbReference type="PROSITE" id="PS50994"/>
    </source>
</evidence>
<proteinExistence type="predicted"/>
<dbReference type="InterPro" id="IPR048020">
    <property type="entry name" value="Transpos_IS3"/>
</dbReference>
<gene>
    <name evidence="2" type="ORF">A2427_03835</name>
</gene>
<reference evidence="2 3" key="1">
    <citation type="journal article" date="2016" name="Nat. Commun.">
        <title>Thousands of microbial genomes shed light on interconnected biogeochemical processes in an aquifer system.</title>
        <authorList>
            <person name="Anantharaman K."/>
            <person name="Brown C.T."/>
            <person name="Hug L.A."/>
            <person name="Sharon I."/>
            <person name="Castelle C.J."/>
            <person name="Probst A.J."/>
            <person name="Thomas B.C."/>
            <person name="Singh A."/>
            <person name="Wilkins M.J."/>
            <person name="Karaoz U."/>
            <person name="Brodie E.L."/>
            <person name="Williams K.H."/>
            <person name="Hubbard S.S."/>
            <person name="Banfield J.F."/>
        </authorList>
    </citation>
    <scope>NUCLEOTIDE SEQUENCE [LARGE SCALE GENOMIC DNA]</scope>
</reference>
<dbReference type="PANTHER" id="PTHR46889:SF7">
    <property type="entry name" value="TRANSPOSASE FOR INSERTION SEQUENCE ELEMENT IS904"/>
    <property type="match status" value="1"/>
</dbReference>
<sequence>MTSPKQVTKLELAKKLGVSRSSLYYRPKMTTRDEEVKHQIESVLTENPEYGHKRIAIELRLNKKRVLRVMKKFNIKPRRRKVKRPKKLGDLGNEANHFPNISKLCCPIKEGVLWASDFTYLYFQGRFFYLATLIDVYTREVVGYHLARHHQSNLVISALEDALSKHGPPQWIHSDQGSEYSSRVYISRCQQTSIKISMSDKGSPWQNPYQESFYDKFKITLGFLDRFENLGELVAAIHEAVYYYNNKRIHTALKMSPVRFKQTLTTNNDRLSV</sequence>
<dbReference type="InterPro" id="IPR012337">
    <property type="entry name" value="RNaseH-like_sf"/>
</dbReference>
<feature type="domain" description="Integrase catalytic" evidence="1">
    <location>
        <begin position="103"/>
        <end position="265"/>
    </location>
</feature>
<dbReference type="PROSITE" id="PS50994">
    <property type="entry name" value="INTEGRASE"/>
    <property type="match status" value="1"/>
</dbReference>
<dbReference type="InterPro" id="IPR001584">
    <property type="entry name" value="Integrase_cat-core"/>
</dbReference>
<dbReference type="InterPro" id="IPR036397">
    <property type="entry name" value="RNaseH_sf"/>
</dbReference>
<evidence type="ECO:0000313" key="2">
    <source>
        <dbReference type="EMBL" id="OGZ28979.1"/>
    </source>
</evidence>
<dbReference type="Proteomes" id="UP000176326">
    <property type="component" value="Unassembled WGS sequence"/>
</dbReference>
<accession>A0A1G2ET28</accession>
<evidence type="ECO:0000313" key="3">
    <source>
        <dbReference type="Proteomes" id="UP000176326"/>
    </source>
</evidence>
<dbReference type="Pfam" id="PF13333">
    <property type="entry name" value="rve_2"/>
    <property type="match status" value="1"/>
</dbReference>
<dbReference type="Pfam" id="PF00665">
    <property type="entry name" value="rve"/>
    <property type="match status" value="1"/>
</dbReference>
<dbReference type="NCBIfam" id="NF033516">
    <property type="entry name" value="transpos_IS3"/>
    <property type="match status" value="1"/>
</dbReference>
<dbReference type="GO" id="GO:0015074">
    <property type="term" value="P:DNA integration"/>
    <property type="evidence" value="ECO:0007669"/>
    <property type="project" value="InterPro"/>
</dbReference>
<protein>
    <recommendedName>
        <fullName evidence="1">Integrase catalytic domain-containing protein</fullName>
    </recommendedName>
</protein>
<dbReference type="GO" id="GO:0003676">
    <property type="term" value="F:nucleic acid binding"/>
    <property type="evidence" value="ECO:0007669"/>
    <property type="project" value="InterPro"/>
</dbReference>